<dbReference type="SMART" id="SM00382">
    <property type="entry name" value="AAA"/>
    <property type="match status" value="1"/>
</dbReference>
<dbReference type="PANTHER" id="PTHR43394">
    <property type="entry name" value="ATP-DEPENDENT PERMEASE MDL1, MITOCHONDRIAL"/>
    <property type="match status" value="1"/>
</dbReference>
<keyword evidence="5" id="KW-0547">Nucleotide-binding</keyword>
<dbReference type="InterPro" id="IPR027417">
    <property type="entry name" value="P-loop_NTPase"/>
</dbReference>
<evidence type="ECO:0000256" key="5">
    <source>
        <dbReference type="ARBA" id="ARBA00022741"/>
    </source>
</evidence>
<dbReference type="InterPro" id="IPR011527">
    <property type="entry name" value="ABC1_TM_dom"/>
</dbReference>
<feature type="transmembrane region" description="Helical" evidence="10">
    <location>
        <begin position="70"/>
        <end position="91"/>
    </location>
</feature>
<dbReference type="PANTHER" id="PTHR43394:SF1">
    <property type="entry name" value="ATP-BINDING CASSETTE SUB-FAMILY B MEMBER 10, MITOCHONDRIAL"/>
    <property type="match status" value="1"/>
</dbReference>
<evidence type="ECO:0000313" key="14">
    <source>
        <dbReference type="Proteomes" id="UP000603865"/>
    </source>
</evidence>
<dbReference type="Pfam" id="PF00005">
    <property type="entry name" value="ABC_tran"/>
    <property type="match status" value="1"/>
</dbReference>
<dbReference type="Proteomes" id="UP000603865">
    <property type="component" value="Unassembled WGS sequence"/>
</dbReference>
<evidence type="ECO:0000256" key="7">
    <source>
        <dbReference type="ARBA" id="ARBA00022989"/>
    </source>
</evidence>
<dbReference type="Gene3D" id="1.20.1560.10">
    <property type="entry name" value="ABC transporter type 1, transmembrane domain"/>
    <property type="match status" value="1"/>
</dbReference>
<gene>
    <name evidence="13" type="ORF">GCM10008957_55160</name>
</gene>
<feature type="transmembrane region" description="Helical" evidence="10">
    <location>
        <begin position="18"/>
        <end position="38"/>
    </location>
</feature>
<organism evidence="13 14">
    <name type="scientific">Deinococcus ruber</name>
    <dbReference type="NCBI Taxonomy" id="1848197"/>
    <lineage>
        <taxon>Bacteria</taxon>
        <taxon>Thermotogati</taxon>
        <taxon>Deinococcota</taxon>
        <taxon>Deinococci</taxon>
        <taxon>Deinococcales</taxon>
        <taxon>Deinococcaceae</taxon>
        <taxon>Deinococcus</taxon>
    </lineage>
</organism>
<evidence type="ECO:0000256" key="6">
    <source>
        <dbReference type="ARBA" id="ARBA00022840"/>
    </source>
</evidence>
<keyword evidence="3" id="KW-1003">Cell membrane</keyword>
<reference evidence="13" key="2">
    <citation type="submission" date="2020-09" db="EMBL/GenBank/DDBJ databases">
        <authorList>
            <person name="Sun Q."/>
            <person name="Ohkuma M."/>
        </authorList>
    </citation>
    <scope>NUCLEOTIDE SEQUENCE</scope>
    <source>
        <strain evidence="13">JCM 31311</strain>
    </source>
</reference>
<keyword evidence="14" id="KW-1185">Reference proteome</keyword>
<keyword evidence="8 10" id="KW-0472">Membrane</keyword>
<evidence type="ECO:0000256" key="3">
    <source>
        <dbReference type="ARBA" id="ARBA00022475"/>
    </source>
</evidence>
<dbReference type="SUPFAM" id="SSF52540">
    <property type="entry name" value="P-loop containing nucleoside triphosphate hydrolases"/>
    <property type="match status" value="1"/>
</dbReference>
<keyword evidence="7 10" id="KW-1133">Transmembrane helix</keyword>
<evidence type="ECO:0000256" key="10">
    <source>
        <dbReference type="SAM" id="Phobius"/>
    </source>
</evidence>
<dbReference type="FunFam" id="3.40.50.300:FF:000221">
    <property type="entry name" value="Multidrug ABC transporter ATP-binding protein"/>
    <property type="match status" value="1"/>
</dbReference>
<comment type="subcellular location">
    <subcellularLocation>
        <location evidence="1">Cell membrane</location>
        <topology evidence="1">Multi-pass membrane protein</topology>
    </subcellularLocation>
</comment>
<evidence type="ECO:0000256" key="8">
    <source>
        <dbReference type="ARBA" id="ARBA00023136"/>
    </source>
</evidence>
<evidence type="ECO:0000313" key="13">
    <source>
        <dbReference type="EMBL" id="GGR39191.1"/>
    </source>
</evidence>
<sequence>MNNFKTLTPYLLLHRKQYLLGSLAVLAAAVAVLLPAYFLGQAIDGLRLVAAGGSGLPGITTAPGMTLGHLILLAVGMVLATVVSGVLMVAVRRNIVFASRQTEYEIRRDLFSHLSGLDKHYFDRARTGDLMNRLTGDLSAVREMIGFGSWQVVQVLCTFTVSFFWFFSINWRLTLAVLVVFPFIIGILAYLARQVSKRYVPMQEQNSAISAKAQENFSGARVVKGYAIEDREIAEYKRMNNELIRRALSLNRVEGPLQAFMSLLMGVAYVLVLIYGGRMILGLVPGSPLTLGQFTQFALTLERLAWPMLSIGMIANMLQRGLASWGRLQEIFAAQPRIRDDAHTDTSIRSLTGDISYEHAGLTFEGRRVLHDITLHVPAGQTLGITGPTGSGKTVLAQLITRLADVTEGAVKVDGVDVRRIPLITLRENIAVVPQEPFLFSDTISNNVSFGLNNEAYPKVETRKFVNDTTPPSREDSPPDMNVVRRAAEIAGLASEVDAFPQGYDTMLGERGVTLSGGQRQRTALARAIARDPRILILDDSMSAVDTETESRILQGLRQVQQGRTVLLIGHRVSTLRNADHIIVLDGGRIIEQGSHDELLAAGGHYADLERRQRLESDLDDVDEAGIAAAAPASDVPVKETLPVKEPVKEEVKR</sequence>
<dbReference type="GO" id="GO:0005886">
    <property type="term" value="C:plasma membrane"/>
    <property type="evidence" value="ECO:0007669"/>
    <property type="project" value="UniProtKB-SubCell"/>
</dbReference>
<dbReference type="CDD" id="cd18541">
    <property type="entry name" value="ABC_6TM_TmrB_like"/>
    <property type="match status" value="1"/>
</dbReference>
<accession>A0A918KX81</accession>
<dbReference type="GO" id="GO:0016887">
    <property type="term" value="F:ATP hydrolysis activity"/>
    <property type="evidence" value="ECO:0007669"/>
    <property type="project" value="InterPro"/>
</dbReference>
<evidence type="ECO:0000256" key="2">
    <source>
        <dbReference type="ARBA" id="ARBA00022448"/>
    </source>
</evidence>
<evidence type="ECO:0000259" key="11">
    <source>
        <dbReference type="PROSITE" id="PS50893"/>
    </source>
</evidence>
<protein>
    <submittedName>
        <fullName evidence="13">ABC transporter ATP-binding protein</fullName>
    </submittedName>
</protein>
<keyword evidence="2" id="KW-0813">Transport</keyword>
<dbReference type="GO" id="GO:0015421">
    <property type="term" value="F:ABC-type oligopeptide transporter activity"/>
    <property type="evidence" value="ECO:0007669"/>
    <property type="project" value="TreeGrafter"/>
</dbReference>
<dbReference type="GO" id="GO:0005524">
    <property type="term" value="F:ATP binding"/>
    <property type="evidence" value="ECO:0007669"/>
    <property type="project" value="UniProtKB-KW"/>
</dbReference>
<proteinExistence type="predicted"/>
<dbReference type="InterPro" id="IPR003439">
    <property type="entry name" value="ABC_transporter-like_ATP-bd"/>
</dbReference>
<dbReference type="AlphaFoldDB" id="A0A918KX81"/>
<feature type="domain" description="ABC transporter" evidence="11">
    <location>
        <begin position="355"/>
        <end position="612"/>
    </location>
</feature>
<feature type="transmembrane region" description="Helical" evidence="10">
    <location>
        <begin position="173"/>
        <end position="192"/>
    </location>
</feature>
<reference evidence="13" key="1">
    <citation type="journal article" date="2014" name="Int. J. Syst. Evol. Microbiol.">
        <title>Complete genome sequence of Corynebacterium casei LMG S-19264T (=DSM 44701T), isolated from a smear-ripened cheese.</title>
        <authorList>
            <consortium name="US DOE Joint Genome Institute (JGI-PGF)"/>
            <person name="Walter F."/>
            <person name="Albersmeier A."/>
            <person name="Kalinowski J."/>
            <person name="Ruckert C."/>
        </authorList>
    </citation>
    <scope>NUCLEOTIDE SEQUENCE</scope>
    <source>
        <strain evidence="13">JCM 31311</strain>
    </source>
</reference>
<comment type="caution">
    <text evidence="13">The sequence shown here is derived from an EMBL/GenBank/DDBJ whole genome shotgun (WGS) entry which is preliminary data.</text>
</comment>
<dbReference type="RefSeq" id="WP_189093741.1">
    <property type="nucleotide sequence ID" value="NZ_BMQL01000093.1"/>
</dbReference>
<evidence type="ECO:0000256" key="4">
    <source>
        <dbReference type="ARBA" id="ARBA00022692"/>
    </source>
</evidence>
<feature type="domain" description="ABC transmembrane type-1" evidence="12">
    <location>
        <begin position="19"/>
        <end position="320"/>
    </location>
</feature>
<dbReference type="Gene3D" id="3.40.50.300">
    <property type="entry name" value="P-loop containing nucleotide triphosphate hydrolases"/>
    <property type="match status" value="1"/>
</dbReference>
<dbReference type="InterPro" id="IPR003593">
    <property type="entry name" value="AAA+_ATPase"/>
</dbReference>
<dbReference type="EMBL" id="BMQL01000093">
    <property type="protein sequence ID" value="GGR39191.1"/>
    <property type="molecule type" value="Genomic_DNA"/>
</dbReference>
<feature type="compositionally biased region" description="Basic and acidic residues" evidence="9">
    <location>
        <begin position="642"/>
        <end position="654"/>
    </location>
</feature>
<evidence type="ECO:0000256" key="1">
    <source>
        <dbReference type="ARBA" id="ARBA00004651"/>
    </source>
</evidence>
<keyword evidence="6 13" id="KW-0067">ATP-binding</keyword>
<dbReference type="InterPro" id="IPR036640">
    <property type="entry name" value="ABC1_TM_sf"/>
</dbReference>
<keyword evidence="4 10" id="KW-0812">Transmembrane</keyword>
<feature type="transmembrane region" description="Helical" evidence="10">
    <location>
        <begin position="147"/>
        <end position="167"/>
    </location>
</feature>
<dbReference type="PROSITE" id="PS50929">
    <property type="entry name" value="ABC_TM1F"/>
    <property type="match status" value="1"/>
</dbReference>
<evidence type="ECO:0000256" key="9">
    <source>
        <dbReference type="SAM" id="MobiDB-lite"/>
    </source>
</evidence>
<evidence type="ECO:0000259" key="12">
    <source>
        <dbReference type="PROSITE" id="PS50929"/>
    </source>
</evidence>
<feature type="region of interest" description="Disordered" evidence="9">
    <location>
        <begin position="626"/>
        <end position="654"/>
    </location>
</feature>
<dbReference type="Pfam" id="PF00664">
    <property type="entry name" value="ABC_membrane"/>
    <property type="match status" value="1"/>
</dbReference>
<dbReference type="PROSITE" id="PS50893">
    <property type="entry name" value="ABC_TRANSPORTER_2"/>
    <property type="match status" value="1"/>
</dbReference>
<dbReference type="SUPFAM" id="SSF90123">
    <property type="entry name" value="ABC transporter transmembrane region"/>
    <property type="match status" value="1"/>
</dbReference>
<dbReference type="InterPro" id="IPR039421">
    <property type="entry name" value="Type_1_exporter"/>
</dbReference>
<name>A0A918KX81_9DEIO</name>
<feature type="transmembrane region" description="Helical" evidence="10">
    <location>
        <begin position="259"/>
        <end position="284"/>
    </location>
</feature>